<accession>A0A0A9C452</accession>
<organism evidence="1">
    <name type="scientific">Arundo donax</name>
    <name type="common">Giant reed</name>
    <name type="synonym">Donax arundinaceus</name>
    <dbReference type="NCBI Taxonomy" id="35708"/>
    <lineage>
        <taxon>Eukaryota</taxon>
        <taxon>Viridiplantae</taxon>
        <taxon>Streptophyta</taxon>
        <taxon>Embryophyta</taxon>
        <taxon>Tracheophyta</taxon>
        <taxon>Spermatophyta</taxon>
        <taxon>Magnoliopsida</taxon>
        <taxon>Liliopsida</taxon>
        <taxon>Poales</taxon>
        <taxon>Poaceae</taxon>
        <taxon>PACMAD clade</taxon>
        <taxon>Arundinoideae</taxon>
        <taxon>Arundineae</taxon>
        <taxon>Arundo</taxon>
    </lineage>
</organism>
<reference evidence="1" key="1">
    <citation type="submission" date="2014-09" db="EMBL/GenBank/DDBJ databases">
        <authorList>
            <person name="Magalhaes I.L.F."/>
            <person name="Oliveira U."/>
            <person name="Santos F.R."/>
            <person name="Vidigal T.H.D.A."/>
            <person name="Brescovit A.D."/>
            <person name="Santos A.J."/>
        </authorList>
    </citation>
    <scope>NUCLEOTIDE SEQUENCE</scope>
    <source>
        <tissue evidence="1">Shoot tissue taken approximately 20 cm above the soil surface</tissue>
    </source>
</reference>
<name>A0A0A9C452_ARUDO</name>
<dbReference type="EMBL" id="GBRH01229760">
    <property type="protein sequence ID" value="JAD68135.1"/>
    <property type="molecule type" value="Transcribed_RNA"/>
</dbReference>
<evidence type="ECO:0000313" key="1">
    <source>
        <dbReference type="EMBL" id="JAD68135.1"/>
    </source>
</evidence>
<proteinExistence type="predicted"/>
<protein>
    <submittedName>
        <fullName evidence="1">Uncharacterized protein</fullName>
    </submittedName>
</protein>
<dbReference type="AlphaFoldDB" id="A0A0A9C452"/>
<reference evidence="1" key="2">
    <citation type="journal article" date="2015" name="Data Brief">
        <title>Shoot transcriptome of the giant reed, Arundo donax.</title>
        <authorList>
            <person name="Barrero R.A."/>
            <person name="Guerrero F.D."/>
            <person name="Moolhuijzen P."/>
            <person name="Goolsby J.A."/>
            <person name="Tidwell J."/>
            <person name="Bellgard S.E."/>
            <person name="Bellgard M.I."/>
        </authorList>
    </citation>
    <scope>NUCLEOTIDE SEQUENCE</scope>
    <source>
        <tissue evidence="1">Shoot tissue taken approximately 20 cm above the soil surface</tissue>
    </source>
</reference>
<sequence length="47" mass="5373">MPVLKCVPISVFPRSADCKAVAGFSFKKINFLKRFSKFTLFSRVNVF</sequence>